<accession>A0A6C0CB03</accession>
<sequence>MLSYFTKGNHQRFVFSRLGKTKQELIWIPSLKEFLPVELAFIITSMYDAFHKKIKPGQIVFDSPCGHILRSISCFIPKTFVYPNSGEICVFDKEVHSRIQWKYSNEHIYHLTETTKEERWTCGMDCEICDRYWSFTYNKTGLTQQIRCFCDKNVNEFPCDKCNPSECCLTNCGQFVYKKSDILCRKHYQCGKCKIPYLYEYDVPDEDNGVDGWIEFSCPSCKRNDPVKFSWDLVAKLFGSDS</sequence>
<name>A0A6C0CB03_9ZZZZ</name>
<reference evidence="1" key="1">
    <citation type="journal article" date="2020" name="Nature">
        <title>Giant virus diversity and host interactions through global metagenomics.</title>
        <authorList>
            <person name="Schulz F."/>
            <person name="Roux S."/>
            <person name="Paez-Espino D."/>
            <person name="Jungbluth S."/>
            <person name="Walsh D.A."/>
            <person name="Denef V.J."/>
            <person name="McMahon K.D."/>
            <person name="Konstantinidis K.T."/>
            <person name="Eloe-Fadrosh E.A."/>
            <person name="Kyrpides N.C."/>
            <person name="Woyke T."/>
        </authorList>
    </citation>
    <scope>NUCLEOTIDE SEQUENCE</scope>
    <source>
        <strain evidence="1">GVMAG-M-3300020192-26</strain>
    </source>
</reference>
<dbReference type="EMBL" id="MN739358">
    <property type="protein sequence ID" value="QHT00694.1"/>
    <property type="molecule type" value="Genomic_DNA"/>
</dbReference>
<organism evidence="1">
    <name type="scientific">viral metagenome</name>
    <dbReference type="NCBI Taxonomy" id="1070528"/>
    <lineage>
        <taxon>unclassified sequences</taxon>
        <taxon>metagenomes</taxon>
        <taxon>organismal metagenomes</taxon>
    </lineage>
</organism>
<protein>
    <submittedName>
        <fullName evidence="1">Uncharacterized protein</fullName>
    </submittedName>
</protein>
<proteinExistence type="predicted"/>
<dbReference type="AlphaFoldDB" id="A0A6C0CB03"/>
<evidence type="ECO:0000313" key="1">
    <source>
        <dbReference type="EMBL" id="QHT00694.1"/>
    </source>
</evidence>